<comment type="caution">
    <text evidence="1">The sequence shown here is derived from an EMBL/GenBank/DDBJ whole genome shotgun (WGS) entry which is preliminary data.</text>
</comment>
<feature type="non-terminal residue" evidence="1">
    <location>
        <position position="1"/>
    </location>
</feature>
<sequence length="296" mass="33345">FRIACGVKGKDWPDPNVPRFNPTTNVQYLSPFFDCDVTDPRNLAVCVAVSNQLGEELKVSRMVLLDIYTNLPQLYRPPNLPKKAVWTAAMLLACAKNSFRSCKMSWRKVNDEKAVQKATINEQSNRRAGRRFTKYKHVLSQVEAYASAHNIPASVANELLTEELLSEEVSGPDDGESFDRWKVRMAAAHGLKDLTPAALADEHFWEVLECPWRSDQLTDVSHEMQALFNDTLVAANAGNVSFKRVPTPAHRQSQRIPLISPWNLGIDVKWLEDQHKNPNVAPLLEDWGSHGDPEGF</sequence>
<gene>
    <name evidence="1" type="ORF">GGX14DRAFT_297463</name>
</gene>
<protein>
    <submittedName>
        <fullName evidence="1">Uncharacterized protein</fullName>
    </submittedName>
</protein>
<reference evidence="1" key="1">
    <citation type="submission" date="2023-03" db="EMBL/GenBank/DDBJ databases">
        <title>Massive genome expansion in bonnet fungi (Mycena s.s.) driven by repeated elements and novel gene families across ecological guilds.</title>
        <authorList>
            <consortium name="Lawrence Berkeley National Laboratory"/>
            <person name="Harder C.B."/>
            <person name="Miyauchi S."/>
            <person name="Viragh M."/>
            <person name="Kuo A."/>
            <person name="Thoen E."/>
            <person name="Andreopoulos B."/>
            <person name="Lu D."/>
            <person name="Skrede I."/>
            <person name="Drula E."/>
            <person name="Henrissat B."/>
            <person name="Morin E."/>
            <person name="Kohler A."/>
            <person name="Barry K."/>
            <person name="LaButti K."/>
            <person name="Morin E."/>
            <person name="Salamov A."/>
            <person name="Lipzen A."/>
            <person name="Mereny Z."/>
            <person name="Hegedus B."/>
            <person name="Baldrian P."/>
            <person name="Stursova M."/>
            <person name="Weitz H."/>
            <person name="Taylor A."/>
            <person name="Grigoriev I.V."/>
            <person name="Nagy L.G."/>
            <person name="Martin F."/>
            <person name="Kauserud H."/>
        </authorList>
    </citation>
    <scope>NUCLEOTIDE SEQUENCE</scope>
    <source>
        <strain evidence="1">9144</strain>
    </source>
</reference>
<evidence type="ECO:0000313" key="2">
    <source>
        <dbReference type="Proteomes" id="UP001219525"/>
    </source>
</evidence>
<dbReference type="EMBL" id="JARJCW010000105">
    <property type="protein sequence ID" value="KAJ7193719.1"/>
    <property type="molecule type" value="Genomic_DNA"/>
</dbReference>
<accession>A0AAD6Y2N7</accession>
<dbReference type="AlphaFoldDB" id="A0AAD6Y2N7"/>
<proteinExistence type="predicted"/>
<dbReference type="Proteomes" id="UP001219525">
    <property type="component" value="Unassembled WGS sequence"/>
</dbReference>
<organism evidence="1 2">
    <name type="scientific">Mycena pura</name>
    <dbReference type="NCBI Taxonomy" id="153505"/>
    <lineage>
        <taxon>Eukaryota</taxon>
        <taxon>Fungi</taxon>
        <taxon>Dikarya</taxon>
        <taxon>Basidiomycota</taxon>
        <taxon>Agaricomycotina</taxon>
        <taxon>Agaricomycetes</taxon>
        <taxon>Agaricomycetidae</taxon>
        <taxon>Agaricales</taxon>
        <taxon>Marasmiineae</taxon>
        <taxon>Mycenaceae</taxon>
        <taxon>Mycena</taxon>
    </lineage>
</organism>
<keyword evidence="2" id="KW-1185">Reference proteome</keyword>
<evidence type="ECO:0000313" key="1">
    <source>
        <dbReference type="EMBL" id="KAJ7193719.1"/>
    </source>
</evidence>
<name>A0AAD6Y2N7_9AGAR</name>
<feature type="non-terminal residue" evidence="1">
    <location>
        <position position="296"/>
    </location>
</feature>